<reference evidence="5" key="3">
    <citation type="submission" date="2025-09" db="UniProtKB">
        <authorList>
            <consortium name="Ensembl"/>
        </authorList>
    </citation>
    <scope>IDENTIFICATION</scope>
</reference>
<keyword evidence="6" id="KW-1185">Reference proteome</keyword>
<evidence type="ECO:0000256" key="3">
    <source>
        <dbReference type="SAM" id="MobiDB-lite"/>
    </source>
</evidence>
<sequence length="232" mass="25666">MAGSHNNSPGTEVGLSLSPLIPPTTTHTHARTHLSDHMEGVSMEAGLCTSRKDMEETDMAYRIDKKIQLSVPTKHLFPDSLFPVDFSLMTTVRAKKNTQFFLLSVYDEQGVQQLGLEVGHSPVFLYEDHQGQPSPELYPIFKKINLADGKWHRIAYSVEGKSVTLYLDCEKVQTLELLRGDNPLVSTEGVTVFGTRLLDEEVFEVGHQGEGVRHSASTNGSPHRLILGQVPG</sequence>
<dbReference type="OMA" id="FEVGHYE"/>
<evidence type="ECO:0000313" key="5">
    <source>
        <dbReference type="Ensembl" id="ENSSTUP00000035352.1"/>
    </source>
</evidence>
<dbReference type="Pfam" id="PF02210">
    <property type="entry name" value="Laminin_G_2"/>
    <property type="match status" value="1"/>
</dbReference>
<reference evidence="5" key="2">
    <citation type="submission" date="2025-08" db="UniProtKB">
        <authorList>
            <consortium name="Ensembl"/>
        </authorList>
    </citation>
    <scope>IDENTIFICATION</scope>
</reference>
<feature type="domain" description="Thrombospondin-like N-terminal" evidence="4">
    <location>
        <begin position="27"/>
        <end position="216"/>
    </location>
</feature>
<dbReference type="GeneTree" id="ENSGT01000000214708"/>
<protein>
    <recommendedName>
        <fullName evidence="4">Thrombospondin-like N-terminal domain-containing protein</fullName>
    </recommendedName>
</protein>
<evidence type="ECO:0000256" key="2">
    <source>
        <dbReference type="ARBA" id="ARBA00022737"/>
    </source>
</evidence>
<dbReference type="SUPFAM" id="SSF49899">
    <property type="entry name" value="Concanavalin A-like lectins/glucanases"/>
    <property type="match status" value="1"/>
</dbReference>
<organism evidence="5 6">
    <name type="scientific">Salmo trutta</name>
    <name type="common">Brown trout</name>
    <dbReference type="NCBI Taxonomy" id="8032"/>
    <lineage>
        <taxon>Eukaryota</taxon>
        <taxon>Metazoa</taxon>
        <taxon>Chordata</taxon>
        <taxon>Craniata</taxon>
        <taxon>Vertebrata</taxon>
        <taxon>Euteleostomi</taxon>
        <taxon>Actinopterygii</taxon>
        <taxon>Neopterygii</taxon>
        <taxon>Teleostei</taxon>
        <taxon>Protacanthopterygii</taxon>
        <taxon>Salmoniformes</taxon>
        <taxon>Salmonidae</taxon>
        <taxon>Salmoninae</taxon>
        <taxon>Salmo</taxon>
    </lineage>
</organism>
<keyword evidence="2" id="KW-0677">Repeat</keyword>
<feature type="region of interest" description="Disordered" evidence="3">
    <location>
        <begin position="1"/>
        <end position="28"/>
    </location>
</feature>
<feature type="compositionally biased region" description="Polar residues" evidence="3">
    <location>
        <begin position="1"/>
        <end position="10"/>
    </location>
</feature>
<reference evidence="5" key="1">
    <citation type="submission" date="2021-04" db="EMBL/GenBank/DDBJ databases">
        <authorList>
            <consortium name="Wellcome Sanger Institute Data Sharing"/>
        </authorList>
    </citation>
    <scope>NUCLEOTIDE SEQUENCE [LARGE SCALE GENOMIC DNA]</scope>
</reference>
<accession>A0A673YLL3</accession>
<dbReference type="InterPro" id="IPR013320">
    <property type="entry name" value="ConA-like_dom_sf"/>
</dbReference>
<evidence type="ECO:0000259" key="4">
    <source>
        <dbReference type="SMART" id="SM00210"/>
    </source>
</evidence>
<dbReference type="Ensembl" id="ENSSTUT00000036944.1">
    <property type="protein sequence ID" value="ENSSTUP00000035352.1"/>
    <property type="gene ID" value="ENSSTUG00000015072.1"/>
</dbReference>
<dbReference type="InParanoid" id="A0A673YLL3"/>
<name>A0A673YLL3_SALTR</name>
<dbReference type="SMART" id="SM00210">
    <property type="entry name" value="TSPN"/>
    <property type="match status" value="1"/>
</dbReference>
<evidence type="ECO:0000313" key="6">
    <source>
        <dbReference type="Proteomes" id="UP000472277"/>
    </source>
</evidence>
<evidence type="ECO:0000256" key="1">
    <source>
        <dbReference type="ARBA" id="ARBA00022729"/>
    </source>
</evidence>
<dbReference type="InterPro" id="IPR048287">
    <property type="entry name" value="TSPN-like_N"/>
</dbReference>
<dbReference type="Gene3D" id="2.60.120.200">
    <property type="match status" value="1"/>
</dbReference>
<proteinExistence type="predicted"/>
<dbReference type="InterPro" id="IPR001791">
    <property type="entry name" value="Laminin_G"/>
</dbReference>
<dbReference type="AlphaFoldDB" id="A0A673YLL3"/>
<dbReference type="Proteomes" id="UP000472277">
    <property type="component" value="Chromosome 1"/>
</dbReference>
<keyword evidence="1" id="KW-0732">Signal</keyword>